<keyword evidence="3" id="KW-0732">Signal</keyword>
<dbReference type="KEGG" id="gtt:GUITHDRAFT_115982"/>
<evidence type="ECO:0000313" key="4">
    <source>
        <dbReference type="EMBL" id="EKX37842.1"/>
    </source>
</evidence>
<name>L1IP62_GUITC</name>
<sequence length="622" mass="68386">MPGGLAPLVVAASVVLVLVVSQISSLDAASSLLQFAGYYRRPVGVRPVPVMSARDLALLQRSYMAYKTAIENARATEAEIRRLMTSYKKFHRTRIDQDDSPLQVYQQRITPVRIRYVRQLVRPAAAVDRIAAQAWEESHALLKKLHAEIEEEQDKLANMNKQTQNLAEQHEEIRQSLSNLLFSSRSTAQQMENLRDIYAKQVSKVQGELRDAEQERQKAVEAARKRSDVAWGVKARLTDQLARAIASSNHYDLEVEQAKAYKSLMRSQAGRAAGEAQKAKKQLEAARESAAKAREEEDEAVAHRRVDEVKAKAIQRATWRRDVAGESLARAKAKLMETSMSAKVQVAMADEAKEDAKKAAEEAERAKQAYQDRRAALVHKEEEIIDAKLYAQEAAAEEELYGRKLAEAQADLERVMMAREEAVNASRGGQEAVGMAAQETSLAMAQAEWKAKALEAEISALEKEVEESRAEMQKSAAKAHGAEEESAEMQKRKEDLLEQKIFSNASAAAAVNELSLEEEKSLALLQRAERVEEEAAGKKGSAEALLKTVDGLAGLARHAAAAAQPPMAFVAPPVAQASGKQTIDIHVIPHAPVLGPMGEEGMFAFDSTDNGSKKLRKAGLNV</sequence>
<proteinExistence type="predicted"/>
<organism evidence="4">
    <name type="scientific">Guillardia theta (strain CCMP2712)</name>
    <name type="common">Cryptophyte</name>
    <dbReference type="NCBI Taxonomy" id="905079"/>
    <lineage>
        <taxon>Eukaryota</taxon>
        <taxon>Cryptophyceae</taxon>
        <taxon>Pyrenomonadales</taxon>
        <taxon>Geminigeraceae</taxon>
        <taxon>Guillardia</taxon>
    </lineage>
</organism>
<feature type="chain" id="PRO_5008770235" evidence="3">
    <location>
        <begin position="29"/>
        <end position="622"/>
    </location>
</feature>
<dbReference type="Proteomes" id="UP000011087">
    <property type="component" value="Unassembled WGS sequence"/>
</dbReference>
<feature type="coiled-coil region" evidence="1">
    <location>
        <begin position="132"/>
        <end position="222"/>
    </location>
</feature>
<keyword evidence="6" id="KW-1185">Reference proteome</keyword>
<dbReference type="GeneID" id="17294564"/>
<feature type="coiled-coil region" evidence="1">
    <location>
        <begin position="346"/>
        <end position="380"/>
    </location>
</feature>
<reference evidence="6" key="2">
    <citation type="submission" date="2012-11" db="EMBL/GenBank/DDBJ databases">
        <authorList>
            <person name="Kuo A."/>
            <person name="Curtis B.A."/>
            <person name="Tanifuji G."/>
            <person name="Burki F."/>
            <person name="Gruber A."/>
            <person name="Irimia M."/>
            <person name="Maruyama S."/>
            <person name="Arias M.C."/>
            <person name="Ball S.G."/>
            <person name="Gile G.H."/>
            <person name="Hirakawa Y."/>
            <person name="Hopkins J.F."/>
            <person name="Rensing S.A."/>
            <person name="Schmutz J."/>
            <person name="Symeonidi A."/>
            <person name="Elias M."/>
            <person name="Eveleigh R.J."/>
            <person name="Herman E.K."/>
            <person name="Klute M.J."/>
            <person name="Nakayama T."/>
            <person name="Obornik M."/>
            <person name="Reyes-Prieto A."/>
            <person name="Armbrust E.V."/>
            <person name="Aves S.J."/>
            <person name="Beiko R.G."/>
            <person name="Coutinho P."/>
            <person name="Dacks J.B."/>
            <person name="Durnford D.G."/>
            <person name="Fast N.M."/>
            <person name="Green B.R."/>
            <person name="Grisdale C."/>
            <person name="Hempe F."/>
            <person name="Henrissat B."/>
            <person name="Hoppner M.P."/>
            <person name="Ishida K.-I."/>
            <person name="Kim E."/>
            <person name="Koreny L."/>
            <person name="Kroth P.G."/>
            <person name="Liu Y."/>
            <person name="Malik S.-B."/>
            <person name="Maier U.G."/>
            <person name="McRose D."/>
            <person name="Mock T."/>
            <person name="Neilson J.A."/>
            <person name="Onodera N.T."/>
            <person name="Poole A.M."/>
            <person name="Pritham E.J."/>
            <person name="Richards T.A."/>
            <person name="Rocap G."/>
            <person name="Roy S.W."/>
            <person name="Sarai C."/>
            <person name="Schaack S."/>
            <person name="Shirato S."/>
            <person name="Slamovits C.H."/>
            <person name="Spencer D.F."/>
            <person name="Suzuki S."/>
            <person name="Worden A.Z."/>
            <person name="Zauner S."/>
            <person name="Barry K."/>
            <person name="Bell C."/>
            <person name="Bharti A.K."/>
            <person name="Crow J.A."/>
            <person name="Grimwood J."/>
            <person name="Kramer R."/>
            <person name="Lindquist E."/>
            <person name="Lucas S."/>
            <person name="Salamov A."/>
            <person name="McFadden G.I."/>
            <person name="Lane C.E."/>
            <person name="Keeling P.J."/>
            <person name="Gray M.W."/>
            <person name="Grigoriev I.V."/>
            <person name="Archibald J.M."/>
        </authorList>
    </citation>
    <scope>NUCLEOTIDE SEQUENCE</scope>
    <source>
        <strain evidence="6">CCMP2712</strain>
    </source>
</reference>
<dbReference type="STRING" id="905079.L1IP62"/>
<gene>
    <name evidence="4" type="ORF">GUITHDRAFT_115982</name>
</gene>
<dbReference type="OMA" id="HALCGEC"/>
<evidence type="ECO:0000313" key="5">
    <source>
        <dbReference type="EnsemblProtists" id="EKX37842"/>
    </source>
</evidence>
<dbReference type="EnsemblProtists" id="EKX37842">
    <property type="protein sequence ID" value="EKX37842"/>
    <property type="gene ID" value="GUITHDRAFT_115982"/>
</dbReference>
<dbReference type="AlphaFoldDB" id="L1IP62"/>
<evidence type="ECO:0000256" key="2">
    <source>
        <dbReference type="SAM" id="MobiDB-lite"/>
    </source>
</evidence>
<dbReference type="PaxDb" id="55529-EKX37842"/>
<evidence type="ECO:0000256" key="1">
    <source>
        <dbReference type="SAM" id="Coils"/>
    </source>
</evidence>
<feature type="region of interest" description="Disordered" evidence="2">
    <location>
        <begin position="468"/>
        <end position="489"/>
    </location>
</feature>
<evidence type="ECO:0000313" key="6">
    <source>
        <dbReference type="Proteomes" id="UP000011087"/>
    </source>
</evidence>
<protein>
    <submittedName>
        <fullName evidence="4 5">Uncharacterized protein</fullName>
    </submittedName>
</protein>
<reference evidence="4 6" key="1">
    <citation type="journal article" date="2012" name="Nature">
        <title>Algal genomes reveal evolutionary mosaicism and the fate of nucleomorphs.</title>
        <authorList>
            <consortium name="DOE Joint Genome Institute"/>
            <person name="Curtis B.A."/>
            <person name="Tanifuji G."/>
            <person name="Burki F."/>
            <person name="Gruber A."/>
            <person name="Irimia M."/>
            <person name="Maruyama S."/>
            <person name="Arias M.C."/>
            <person name="Ball S.G."/>
            <person name="Gile G.H."/>
            <person name="Hirakawa Y."/>
            <person name="Hopkins J.F."/>
            <person name="Kuo A."/>
            <person name="Rensing S.A."/>
            <person name="Schmutz J."/>
            <person name="Symeonidi A."/>
            <person name="Elias M."/>
            <person name="Eveleigh R.J."/>
            <person name="Herman E.K."/>
            <person name="Klute M.J."/>
            <person name="Nakayama T."/>
            <person name="Obornik M."/>
            <person name="Reyes-Prieto A."/>
            <person name="Armbrust E.V."/>
            <person name="Aves S.J."/>
            <person name="Beiko R.G."/>
            <person name="Coutinho P."/>
            <person name="Dacks J.B."/>
            <person name="Durnford D.G."/>
            <person name="Fast N.M."/>
            <person name="Green B.R."/>
            <person name="Grisdale C.J."/>
            <person name="Hempel F."/>
            <person name="Henrissat B."/>
            <person name="Hoppner M.P."/>
            <person name="Ishida K."/>
            <person name="Kim E."/>
            <person name="Koreny L."/>
            <person name="Kroth P.G."/>
            <person name="Liu Y."/>
            <person name="Malik S.B."/>
            <person name="Maier U.G."/>
            <person name="McRose D."/>
            <person name="Mock T."/>
            <person name="Neilson J.A."/>
            <person name="Onodera N.T."/>
            <person name="Poole A.M."/>
            <person name="Pritham E.J."/>
            <person name="Richards T.A."/>
            <person name="Rocap G."/>
            <person name="Roy S.W."/>
            <person name="Sarai C."/>
            <person name="Schaack S."/>
            <person name="Shirato S."/>
            <person name="Slamovits C.H."/>
            <person name="Spencer D.F."/>
            <person name="Suzuki S."/>
            <person name="Worden A.Z."/>
            <person name="Zauner S."/>
            <person name="Barry K."/>
            <person name="Bell C."/>
            <person name="Bharti A.K."/>
            <person name="Crow J.A."/>
            <person name="Grimwood J."/>
            <person name="Kramer R."/>
            <person name="Lindquist E."/>
            <person name="Lucas S."/>
            <person name="Salamov A."/>
            <person name="McFadden G.I."/>
            <person name="Lane C.E."/>
            <person name="Keeling P.J."/>
            <person name="Gray M.W."/>
            <person name="Grigoriev I.V."/>
            <person name="Archibald J.M."/>
        </authorList>
    </citation>
    <scope>NUCLEOTIDE SEQUENCE</scope>
    <source>
        <strain evidence="4 6">CCMP2712</strain>
    </source>
</reference>
<keyword evidence="1" id="KW-0175">Coiled coil</keyword>
<feature type="signal peptide" evidence="3">
    <location>
        <begin position="1"/>
        <end position="28"/>
    </location>
</feature>
<feature type="compositionally biased region" description="Basic and acidic residues" evidence="2">
    <location>
        <begin position="277"/>
        <end position="299"/>
    </location>
</feature>
<feature type="region of interest" description="Disordered" evidence="2">
    <location>
        <begin position="272"/>
        <end position="299"/>
    </location>
</feature>
<dbReference type="RefSeq" id="XP_005824822.1">
    <property type="nucleotide sequence ID" value="XM_005824765.1"/>
</dbReference>
<feature type="compositionally biased region" description="Basic and acidic residues" evidence="2">
    <location>
        <begin position="480"/>
        <end position="489"/>
    </location>
</feature>
<dbReference type="EMBL" id="JH993054">
    <property type="protein sequence ID" value="EKX37842.1"/>
    <property type="molecule type" value="Genomic_DNA"/>
</dbReference>
<reference evidence="5" key="3">
    <citation type="submission" date="2016-03" db="UniProtKB">
        <authorList>
            <consortium name="EnsemblProtists"/>
        </authorList>
    </citation>
    <scope>IDENTIFICATION</scope>
</reference>
<dbReference type="HOGENOM" id="CLU_439719_0_0_1"/>
<evidence type="ECO:0000256" key="3">
    <source>
        <dbReference type="SAM" id="SignalP"/>
    </source>
</evidence>
<accession>L1IP62</accession>